<comment type="caution">
    <text evidence="2">The sequence shown here is derived from an EMBL/GenBank/DDBJ whole genome shotgun (WGS) entry which is preliminary data.</text>
</comment>
<proteinExistence type="predicted"/>
<name>A0A2P4PZI5_RHIID</name>
<gene>
    <name evidence="2" type="ORF">GLOIN_2v1775527</name>
</gene>
<sequence>MNQTNFGIPSIIDNNNKNFQYASNSDPNSDTSNINNINTTAPALQNFTYEFYLPLPNDTRIYHVTYTELNLIEIALLLNNRIDLSHIPNHRLPYHYNVQRLIRQEIIQQSHPDDNAYDVSSIPFIQQSLEYQQEAVPQQSFDNIKFEFYLPLPNDVYIYHVTYTELNLTEITQLLNNRIDLSYIPDHRIPYHYNVQHLIWQQIVRQPEPNFQEYSDNNIQPLFQEYSNNNTNDASSVPPNSPEDGYNGVQSHQNN</sequence>
<evidence type="ECO:0000313" key="2">
    <source>
        <dbReference type="EMBL" id="POG70789.1"/>
    </source>
</evidence>
<accession>A0A2P4PZI5</accession>
<dbReference type="Proteomes" id="UP000018888">
    <property type="component" value="Unassembled WGS sequence"/>
</dbReference>
<dbReference type="AlphaFoldDB" id="A0A2P4PZI5"/>
<reference evidence="2 3" key="1">
    <citation type="journal article" date="2013" name="Proc. Natl. Acad. Sci. U.S.A.">
        <title>Genome of an arbuscular mycorrhizal fungus provides insight into the oldest plant symbiosis.</title>
        <authorList>
            <person name="Tisserant E."/>
            <person name="Malbreil M."/>
            <person name="Kuo A."/>
            <person name="Kohler A."/>
            <person name="Symeonidi A."/>
            <person name="Balestrini R."/>
            <person name="Charron P."/>
            <person name="Duensing N."/>
            <person name="Frei Dit Frey N."/>
            <person name="Gianinazzi-Pearson V."/>
            <person name="Gilbert L.B."/>
            <person name="Handa Y."/>
            <person name="Herr J.R."/>
            <person name="Hijri M."/>
            <person name="Koul R."/>
            <person name="Kawaguchi M."/>
            <person name="Krajinski F."/>
            <person name="Lammers P.J."/>
            <person name="Masclaux F.G."/>
            <person name="Murat C."/>
            <person name="Morin E."/>
            <person name="Ndikumana S."/>
            <person name="Pagni M."/>
            <person name="Petitpierre D."/>
            <person name="Requena N."/>
            <person name="Rosikiewicz P."/>
            <person name="Riley R."/>
            <person name="Saito K."/>
            <person name="San Clemente H."/>
            <person name="Shapiro H."/>
            <person name="van Tuinen D."/>
            <person name="Becard G."/>
            <person name="Bonfante P."/>
            <person name="Paszkowski U."/>
            <person name="Shachar-Hill Y.Y."/>
            <person name="Tuskan G.A."/>
            <person name="Young P.W."/>
            <person name="Sanders I.R."/>
            <person name="Henrissat B."/>
            <person name="Rensing S.A."/>
            <person name="Grigoriev I.V."/>
            <person name="Corradi N."/>
            <person name="Roux C."/>
            <person name="Martin F."/>
        </authorList>
    </citation>
    <scope>NUCLEOTIDE SEQUENCE [LARGE SCALE GENOMIC DNA]</scope>
    <source>
        <strain evidence="2 3">DAOM 197198</strain>
    </source>
</reference>
<dbReference type="VEuPathDB" id="FungiDB:RhiirFUN_023271"/>
<organism evidence="2 3">
    <name type="scientific">Rhizophagus irregularis (strain DAOM 181602 / DAOM 197198 / MUCL 43194)</name>
    <name type="common">Arbuscular mycorrhizal fungus</name>
    <name type="synonym">Glomus intraradices</name>
    <dbReference type="NCBI Taxonomy" id="747089"/>
    <lineage>
        <taxon>Eukaryota</taxon>
        <taxon>Fungi</taxon>
        <taxon>Fungi incertae sedis</taxon>
        <taxon>Mucoromycota</taxon>
        <taxon>Glomeromycotina</taxon>
        <taxon>Glomeromycetes</taxon>
        <taxon>Glomerales</taxon>
        <taxon>Glomeraceae</taxon>
        <taxon>Rhizophagus</taxon>
    </lineage>
</organism>
<dbReference type="EMBL" id="AUPC02000116">
    <property type="protein sequence ID" value="POG70789.1"/>
    <property type="molecule type" value="Genomic_DNA"/>
</dbReference>
<keyword evidence="3" id="KW-1185">Reference proteome</keyword>
<reference evidence="2 3" key="2">
    <citation type="journal article" date="2018" name="New Phytol.">
        <title>High intraspecific genome diversity in the model arbuscular mycorrhizal symbiont Rhizophagus irregularis.</title>
        <authorList>
            <person name="Chen E.C.H."/>
            <person name="Morin E."/>
            <person name="Beaudet D."/>
            <person name="Noel J."/>
            <person name="Yildirir G."/>
            <person name="Ndikumana S."/>
            <person name="Charron P."/>
            <person name="St-Onge C."/>
            <person name="Giorgi J."/>
            <person name="Kruger M."/>
            <person name="Marton T."/>
            <person name="Ropars J."/>
            <person name="Grigoriev I.V."/>
            <person name="Hainaut M."/>
            <person name="Henrissat B."/>
            <person name="Roux C."/>
            <person name="Martin F."/>
            <person name="Corradi N."/>
        </authorList>
    </citation>
    <scope>NUCLEOTIDE SEQUENCE [LARGE SCALE GENOMIC DNA]</scope>
    <source>
        <strain evidence="2 3">DAOM 197198</strain>
    </source>
</reference>
<evidence type="ECO:0000256" key="1">
    <source>
        <dbReference type="SAM" id="MobiDB-lite"/>
    </source>
</evidence>
<feature type="region of interest" description="Disordered" evidence="1">
    <location>
        <begin position="225"/>
        <end position="255"/>
    </location>
</feature>
<feature type="compositionally biased region" description="Polar residues" evidence="1">
    <location>
        <begin position="225"/>
        <end position="238"/>
    </location>
</feature>
<protein>
    <submittedName>
        <fullName evidence="2">Uncharacterized protein</fullName>
    </submittedName>
</protein>
<evidence type="ECO:0000313" key="3">
    <source>
        <dbReference type="Proteomes" id="UP000018888"/>
    </source>
</evidence>